<organism evidence="4 7">
    <name type="scientific">Phytophthora cactorum</name>
    <dbReference type="NCBI Taxonomy" id="29920"/>
    <lineage>
        <taxon>Eukaryota</taxon>
        <taxon>Sar</taxon>
        <taxon>Stramenopiles</taxon>
        <taxon>Oomycota</taxon>
        <taxon>Peronosporomycetes</taxon>
        <taxon>Peronosporales</taxon>
        <taxon>Peronosporaceae</taxon>
        <taxon>Phytophthora</taxon>
    </lineage>
</organism>
<dbReference type="PANTHER" id="PTHR46599">
    <property type="entry name" value="PIGGYBAC TRANSPOSABLE ELEMENT-DERIVED PROTEIN 4"/>
    <property type="match status" value="1"/>
</dbReference>
<evidence type="ECO:0000313" key="2">
    <source>
        <dbReference type="EMBL" id="KAG2867483.1"/>
    </source>
</evidence>
<reference evidence="4" key="1">
    <citation type="submission" date="2018-10" db="EMBL/GenBank/DDBJ databases">
        <title>Effector identification in a new, highly contiguous assembly of the strawberry crown rot pathogen Phytophthora cactorum.</title>
        <authorList>
            <person name="Armitage A.D."/>
            <person name="Nellist C.F."/>
            <person name="Bates H."/>
            <person name="Vickerstaff R.J."/>
            <person name="Harrison R.J."/>
        </authorList>
    </citation>
    <scope>NUCLEOTIDE SEQUENCE</scope>
    <source>
        <strain evidence="2">15-7</strain>
        <strain evidence="3">4032</strain>
        <strain evidence="4">4040</strain>
        <strain evidence="5">P415</strain>
        <strain evidence="6">P421</strain>
    </source>
</reference>
<dbReference type="Proteomes" id="UP000760860">
    <property type="component" value="Unassembled WGS sequence"/>
</dbReference>
<evidence type="ECO:0000313" key="7">
    <source>
        <dbReference type="Proteomes" id="UP000736787"/>
    </source>
</evidence>
<dbReference type="Proteomes" id="UP000697107">
    <property type="component" value="Unassembled WGS sequence"/>
</dbReference>
<feature type="domain" description="PiggyBac transposable element-derived protein" evidence="1">
    <location>
        <begin position="5"/>
        <end position="94"/>
    </location>
</feature>
<dbReference type="EMBL" id="RCMV01000141">
    <property type="protein sequence ID" value="KAG3223542.1"/>
    <property type="molecule type" value="Genomic_DNA"/>
</dbReference>
<comment type="caution">
    <text evidence="4">The sequence shown here is derived from an EMBL/GenBank/DDBJ whole genome shotgun (WGS) entry which is preliminary data.</text>
</comment>
<name>A0A8T1EMB6_9STRA</name>
<proteinExistence type="predicted"/>
<dbReference type="Proteomes" id="UP000774804">
    <property type="component" value="Unassembled WGS sequence"/>
</dbReference>
<sequence>MLLYFWRQVLHEINVYAVAYEINISQPLTINELMKFLGIMIFMTLNKKGEYANYWGAQPEDVIFGGNTTSFDGILSLNRFKLLRRCLSFNATPTTLEKRRCS</sequence>
<dbReference type="InterPro" id="IPR029526">
    <property type="entry name" value="PGBD"/>
</dbReference>
<evidence type="ECO:0000313" key="6">
    <source>
        <dbReference type="EMBL" id="KAG3223542.1"/>
    </source>
</evidence>
<dbReference type="EMBL" id="RCML01000423">
    <property type="protein sequence ID" value="KAG2977523.1"/>
    <property type="molecule type" value="Genomic_DNA"/>
</dbReference>
<dbReference type="EMBL" id="RCMK01000021">
    <property type="protein sequence ID" value="KAG2953748.1"/>
    <property type="molecule type" value="Genomic_DNA"/>
</dbReference>
<dbReference type="AlphaFoldDB" id="A0A8T1EMB6"/>
<dbReference type="EMBL" id="RCMG01000024">
    <property type="protein sequence ID" value="KAG2867483.1"/>
    <property type="molecule type" value="Genomic_DNA"/>
</dbReference>
<evidence type="ECO:0000313" key="4">
    <source>
        <dbReference type="EMBL" id="KAG2953748.1"/>
    </source>
</evidence>
<dbReference type="Pfam" id="PF13843">
    <property type="entry name" value="DDE_Tnp_1_7"/>
    <property type="match status" value="1"/>
</dbReference>
<evidence type="ECO:0000313" key="3">
    <source>
        <dbReference type="EMBL" id="KAG2926996.1"/>
    </source>
</evidence>
<dbReference type="EMBL" id="RCMI01000189">
    <property type="protein sequence ID" value="KAG2926996.1"/>
    <property type="molecule type" value="Genomic_DNA"/>
</dbReference>
<protein>
    <recommendedName>
        <fullName evidence="1">PiggyBac transposable element-derived protein domain-containing protein</fullName>
    </recommendedName>
</protein>
<gene>
    <name evidence="2" type="ORF">PC113_g1934</name>
    <name evidence="3" type="ORF">PC115_g7703</name>
    <name evidence="4" type="ORF">PC117_g1717</name>
    <name evidence="5" type="ORF">PC118_g12842</name>
    <name evidence="6" type="ORF">PC129_g5786</name>
</gene>
<dbReference type="Proteomes" id="UP000735874">
    <property type="component" value="Unassembled WGS sequence"/>
</dbReference>
<evidence type="ECO:0000259" key="1">
    <source>
        <dbReference type="Pfam" id="PF13843"/>
    </source>
</evidence>
<evidence type="ECO:0000313" key="5">
    <source>
        <dbReference type="EMBL" id="KAG2977523.1"/>
    </source>
</evidence>
<dbReference type="VEuPathDB" id="FungiDB:PC110_g2550"/>
<dbReference type="PANTHER" id="PTHR46599:SF3">
    <property type="entry name" value="PIGGYBAC TRANSPOSABLE ELEMENT-DERIVED PROTEIN 4"/>
    <property type="match status" value="1"/>
</dbReference>
<accession>A0A8T1EMB6</accession>
<dbReference type="Proteomes" id="UP000736787">
    <property type="component" value="Unassembled WGS sequence"/>
</dbReference>